<dbReference type="PROSITE" id="PS00678">
    <property type="entry name" value="WD_REPEATS_1"/>
    <property type="match status" value="1"/>
</dbReference>
<dbReference type="EMBL" id="QEAQ01000060">
    <property type="protein sequence ID" value="TPX57030.1"/>
    <property type="molecule type" value="Genomic_DNA"/>
</dbReference>
<accession>A0A507E1R6</accession>
<dbReference type="GO" id="GO:1990234">
    <property type="term" value="C:transferase complex"/>
    <property type="evidence" value="ECO:0007669"/>
    <property type="project" value="UniProtKB-ARBA"/>
</dbReference>
<feature type="coiled-coil region" evidence="4">
    <location>
        <begin position="306"/>
        <end position="333"/>
    </location>
</feature>
<feature type="region of interest" description="Disordered" evidence="5">
    <location>
        <begin position="477"/>
        <end position="497"/>
    </location>
</feature>
<dbReference type="AlphaFoldDB" id="A0A507E1R6"/>
<organism evidence="6 7">
    <name type="scientific">Powellomyces hirtus</name>
    <dbReference type="NCBI Taxonomy" id="109895"/>
    <lineage>
        <taxon>Eukaryota</taxon>
        <taxon>Fungi</taxon>
        <taxon>Fungi incertae sedis</taxon>
        <taxon>Chytridiomycota</taxon>
        <taxon>Chytridiomycota incertae sedis</taxon>
        <taxon>Chytridiomycetes</taxon>
        <taxon>Spizellomycetales</taxon>
        <taxon>Powellomycetaceae</taxon>
        <taxon>Powellomyces</taxon>
    </lineage>
</organism>
<feature type="repeat" description="WD" evidence="3">
    <location>
        <begin position="166"/>
        <end position="207"/>
    </location>
</feature>
<evidence type="ECO:0000313" key="7">
    <source>
        <dbReference type="Proteomes" id="UP000318582"/>
    </source>
</evidence>
<dbReference type="Pfam" id="PF00400">
    <property type="entry name" value="WD40"/>
    <property type="match status" value="4"/>
</dbReference>
<keyword evidence="1 3" id="KW-0853">WD repeat</keyword>
<evidence type="ECO:0000256" key="3">
    <source>
        <dbReference type="PROSITE-ProRule" id="PRU00221"/>
    </source>
</evidence>
<feature type="region of interest" description="Disordered" evidence="5">
    <location>
        <begin position="1"/>
        <end position="45"/>
    </location>
</feature>
<feature type="repeat" description="WD" evidence="3">
    <location>
        <begin position="124"/>
        <end position="165"/>
    </location>
</feature>
<evidence type="ECO:0000256" key="5">
    <source>
        <dbReference type="SAM" id="MobiDB-lite"/>
    </source>
</evidence>
<protein>
    <recommendedName>
        <fullName evidence="8">WD40 repeat-like protein</fullName>
    </recommendedName>
</protein>
<dbReference type="STRING" id="109895.A0A507E1R6"/>
<keyword evidence="4" id="KW-0175">Coiled coil</keyword>
<reference evidence="6 7" key="1">
    <citation type="journal article" date="2019" name="Sci. Rep.">
        <title>Comparative genomics of chytrid fungi reveal insights into the obligate biotrophic and pathogenic lifestyle of Synchytrium endobioticum.</title>
        <authorList>
            <person name="van de Vossenberg B.T.L.H."/>
            <person name="Warris S."/>
            <person name="Nguyen H.D.T."/>
            <person name="van Gent-Pelzer M.P.E."/>
            <person name="Joly D.L."/>
            <person name="van de Geest H.C."/>
            <person name="Bonants P.J.M."/>
            <person name="Smith D.S."/>
            <person name="Levesque C.A."/>
            <person name="van der Lee T.A.J."/>
        </authorList>
    </citation>
    <scope>NUCLEOTIDE SEQUENCE [LARGE SCALE GENOMIC DNA]</scope>
    <source>
        <strain evidence="6 7">CBS 809.83</strain>
    </source>
</reference>
<gene>
    <name evidence="6" type="ORF">PhCBS80983_g04138</name>
</gene>
<name>A0A507E1R6_9FUNG</name>
<keyword evidence="7" id="KW-1185">Reference proteome</keyword>
<dbReference type="PROSITE" id="PS50082">
    <property type="entry name" value="WD_REPEATS_2"/>
    <property type="match status" value="4"/>
</dbReference>
<comment type="caution">
    <text evidence="6">The sequence shown here is derived from an EMBL/GenBank/DDBJ whole genome shotgun (WGS) entry which is preliminary data.</text>
</comment>
<feature type="compositionally biased region" description="Polar residues" evidence="5">
    <location>
        <begin position="1"/>
        <end position="10"/>
    </location>
</feature>
<dbReference type="SMART" id="SM00320">
    <property type="entry name" value="WD40"/>
    <property type="match status" value="5"/>
</dbReference>
<feature type="compositionally biased region" description="Low complexity" evidence="5">
    <location>
        <begin position="34"/>
        <end position="45"/>
    </location>
</feature>
<proteinExistence type="predicted"/>
<evidence type="ECO:0000313" key="6">
    <source>
        <dbReference type="EMBL" id="TPX57030.1"/>
    </source>
</evidence>
<dbReference type="Gene3D" id="2.130.10.10">
    <property type="entry name" value="YVTN repeat-like/Quinoprotein amine dehydrogenase"/>
    <property type="match status" value="2"/>
</dbReference>
<feature type="repeat" description="WD" evidence="3">
    <location>
        <begin position="273"/>
        <end position="314"/>
    </location>
</feature>
<feature type="repeat" description="WD" evidence="3">
    <location>
        <begin position="373"/>
        <end position="414"/>
    </location>
</feature>
<dbReference type="PRINTS" id="PR00320">
    <property type="entry name" value="GPROTEINBRPT"/>
</dbReference>
<evidence type="ECO:0000256" key="1">
    <source>
        <dbReference type="ARBA" id="ARBA00022574"/>
    </source>
</evidence>
<evidence type="ECO:0000256" key="4">
    <source>
        <dbReference type="SAM" id="Coils"/>
    </source>
</evidence>
<dbReference type="SUPFAM" id="SSF50978">
    <property type="entry name" value="WD40 repeat-like"/>
    <property type="match status" value="1"/>
</dbReference>
<dbReference type="PROSITE" id="PS50294">
    <property type="entry name" value="WD_REPEATS_REGION"/>
    <property type="match status" value="3"/>
</dbReference>
<dbReference type="PANTHER" id="PTHR22847:SF637">
    <property type="entry name" value="WD REPEAT DOMAIN 5B"/>
    <property type="match status" value="1"/>
</dbReference>
<dbReference type="InterPro" id="IPR001680">
    <property type="entry name" value="WD40_rpt"/>
</dbReference>
<dbReference type="InterPro" id="IPR015943">
    <property type="entry name" value="WD40/YVTN_repeat-like_dom_sf"/>
</dbReference>
<dbReference type="PANTHER" id="PTHR22847">
    <property type="entry name" value="WD40 REPEAT PROTEIN"/>
    <property type="match status" value="1"/>
</dbReference>
<evidence type="ECO:0000256" key="2">
    <source>
        <dbReference type="ARBA" id="ARBA00022737"/>
    </source>
</evidence>
<dbReference type="InterPro" id="IPR036322">
    <property type="entry name" value="WD40_repeat_dom_sf"/>
</dbReference>
<dbReference type="InterPro" id="IPR020472">
    <property type="entry name" value="WD40_PAC1"/>
</dbReference>
<dbReference type="Proteomes" id="UP000318582">
    <property type="component" value="Unassembled WGS sequence"/>
</dbReference>
<keyword evidence="2" id="KW-0677">Repeat</keyword>
<sequence length="896" mass="100685">MSASNRTRSAINFMRPEGSAKIPPRPSSRQSVQTANTTPRNAANTTAAGIRAVDASLGGPNVRIAGRMIVTTTLKRSLAVDIPIANFDVCLAANLLATCMGKVVYMWALDTLSVVHKFGRTTGNVQRAENIRDCTFNINGSLLATGGEDTRIVVWNVRNYKSEKVIDAHKGIVYQVEFSEDSKQIISGSDDGRVCVWDWKTATLIHSFMRHPSAVRCFDFNYAHPERIVCGRSDGNTSTWDTNYSLLLDTIQPDPEWAMNAQEHSLMGWADPHKSHTGSILALQISPNNRLLATGATDHTCKIWSITSYAKNYKAVQQELEDAEMTSRRMNDLIRLEDEDEGIEYQKQIGDLGEWKIGDPPISTGYHGDLMFTYRHEGPVLAVRFNNSSSIVITGCMDATCRLWSTRRGDMLFQINVPAPVSSIFVDEKDDIYCVCQNRLLFFEIKANAKEEDLPSYWQRRSLERLTEEAIEAEDMRRQGISQDGGPSGSGPGTALSSHDAELISQIQEEMKEGGVQKKITIPELRNLISHGLVAPTFLQTLLDQFETVDSTQLTDNMKRKDIAPPQILRLLVNTPFHPRDIFTALASKHSDALFDMIKRGMPITDVMIKLGFKPLNERDSFAPGNTSDHIFLNFRDFWPKRRGFHSTYDPHYPGGRSGFPYGKGPRDIYATGYDGWDYDEDDDESYLLEEELRAERAGARGQPRGKVLHFIPSEQMKLLKDFHANREMKPIFLRDLVLDLNPLSGYPNFNTDAETRDTRPMVASRAVPRQGVRFNDMATYGRMTRSKLIGRRGGGGYEQPFNFRDLPLHIGASAAGSSSQTMFQPSRYVRARGLNISFQQPRHGGPQTGQRLRGHVYAEPIVIRHTRGQDAKQQFVVGRSVGMREQTIDEDDDMR</sequence>
<evidence type="ECO:0008006" key="8">
    <source>
        <dbReference type="Google" id="ProtNLM"/>
    </source>
</evidence>
<dbReference type="InterPro" id="IPR019775">
    <property type="entry name" value="WD40_repeat_CS"/>
</dbReference>